<accession>A0A1R3K7A3</accession>
<sequence>MAFRWFLEHKAVTDYSNVGNHTKGVSTTFAWWSSSFRFGI</sequence>
<reference evidence="2" key="1">
    <citation type="submission" date="2013-09" db="EMBL/GenBank/DDBJ databases">
        <title>Corchorus olitorius genome sequencing.</title>
        <authorList>
            <person name="Alam M."/>
            <person name="Haque M.S."/>
            <person name="Islam M.S."/>
            <person name="Emdad E.M."/>
            <person name="Islam M.M."/>
            <person name="Ahmed B."/>
            <person name="Halim A."/>
            <person name="Hossen Q.M.M."/>
            <person name="Hossain M.Z."/>
            <person name="Ahmed R."/>
            <person name="Khan M.M."/>
            <person name="Islam R."/>
            <person name="Rashid M.M."/>
            <person name="Khan S.A."/>
            <person name="Rahman M.S."/>
            <person name="Alam M."/>
            <person name="Yahiya A.S."/>
            <person name="Khan M.S."/>
            <person name="Azam M.S."/>
            <person name="Haque T."/>
            <person name="Lashkar M.Z.H."/>
            <person name="Akhand A.I."/>
            <person name="Morshed G."/>
            <person name="Roy S."/>
            <person name="Uddin K.S."/>
            <person name="Rabeya T."/>
            <person name="Hossain A.S."/>
            <person name="Chowdhury A."/>
            <person name="Snigdha A.R."/>
            <person name="Mortoza M.S."/>
            <person name="Matin S.A."/>
            <person name="Hoque S.M.E."/>
            <person name="Islam M.K."/>
            <person name="Roy D.K."/>
            <person name="Haider R."/>
            <person name="Moosa M.M."/>
            <person name="Elias S.M."/>
            <person name="Hasan A.M."/>
            <person name="Jahan S."/>
            <person name="Shafiuddin M."/>
            <person name="Mahmood N."/>
            <person name="Shommy N.S."/>
        </authorList>
    </citation>
    <scope>NUCLEOTIDE SEQUENCE [LARGE SCALE GENOMIC DNA]</scope>
    <source>
        <strain evidence="2">cv. O-4</strain>
    </source>
</reference>
<protein>
    <submittedName>
        <fullName evidence="1">Uncharacterized protein</fullName>
    </submittedName>
</protein>
<name>A0A1R3K7A3_9ROSI</name>
<evidence type="ECO:0000313" key="1">
    <source>
        <dbReference type="EMBL" id="OMP02970.1"/>
    </source>
</evidence>
<keyword evidence="2" id="KW-1185">Reference proteome</keyword>
<dbReference type="EMBL" id="AWUE01014570">
    <property type="protein sequence ID" value="OMP02970.1"/>
    <property type="molecule type" value="Genomic_DNA"/>
</dbReference>
<comment type="caution">
    <text evidence="1">The sequence shown here is derived from an EMBL/GenBank/DDBJ whole genome shotgun (WGS) entry which is preliminary data.</text>
</comment>
<evidence type="ECO:0000313" key="2">
    <source>
        <dbReference type="Proteomes" id="UP000187203"/>
    </source>
</evidence>
<organism evidence="1 2">
    <name type="scientific">Corchorus olitorius</name>
    <dbReference type="NCBI Taxonomy" id="93759"/>
    <lineage>
        <taxon>Eukaryota</taxon>
        <taxon>Viridiplantae</taxon>
        <taxon>Streptophyta</taxon>
        <taxon>Embryophyta</taxon>
        <taxon>Tracheophyta</taxon>
        <taxon>Spermatophyta</taxon>
        <taxon>Magnoliopsida</taxon>
        <taxon>eudicotyledons</taxon>
        <taxon>Gunneridae</taxon>
        <taxon>Pentapetalae</taxon>
        <taxon>rosids</taxon>
        <taxon>malvids</taxon>
        <taxon>Malvales</taxon>
        <taxon>Malvaceae</taxon>
        <taxon>Grewioideae</taxon>
        <taxon>Apeibeae</taxon>
        <taxon>Corchorus</taxon>
    </lineage>
</organism>
<dbReference type="AlphaFoldDB" id="A0A1R3K7A3"/>
<gene>
    <name evidence="1" type="ORF">COLO4_10678</name>
</gene>
<dbReference type="Proteomes" id="UP000187203">
    <property type="component" value="Unassembled WGS sequence"/>
</dbReference>
<proteinExistence type="predicted"/>